<dbReference type="STRING" id="1503961.SAMN05421736_102126"/>
<sequence length="52" mass="6174">MRRQGSMRYLSDALLMETYHKARELKLSEEFILLIKKEIERRTNADKSSISS</sequence>
<dbReference type="Gene3D" id="1.10.287.1100">
    <property type="entry name" value="Sporulation inhibitor A"/>
    <property type="match status" value="1"/>
</dbReference>
<evidence type="ECO:0000313" key="2">
    <source>
        <dbReference type="Proteomes" id="UP000198935"/>
    </source>
</evidence>
<dbReference type="InterPro" id="IPR036916">
    <property type="entry name" value="Sda_sf"/>
</dbReference>
<dbReference type="SUPFAM" id="SSF100985">
    <property type="entry name" value="Sporulation inhibitor Sda"/>
    <property type="match status" value="1"/>
</dbReference>
<dbReference type="AlphaFoldDB" id="A0A1H3KDY1"/>
<protein>
    <submittedName>
        <fullName evidence="1">Developmental checkpoint coupling sporulation initiation to replication initiation</fullName>
    </submittedName>
</protein>
<name>A0A1H3KDY1_9BACI</name>
<evidence type="ECO:0000313" key="1">
    <source>
        <dbReference type="EMBL" id="SDY50422.1"/>
    </source>
</evidence>
<dbReference type="Proteomes" id="UP000198935">
    <property type="component" value="Unassembled WGS sequence"/>
</dbReference>
<dbReference type="EMBL" id="FNPI01000002">
    <property type="protein sequence ID" value="SDY50422.1"/>
    <property type="molecule type" value="Genomic_DNA"/>
</dbReference>
<accession>A0A1H3KDY1</accession>
<reference evidence="2" key="1">
    <citation type="submission" date="2016-10" db="EMBL/GenBank/DDBJ databases">
        <authorList>
            <person name="Varghese N."/>
            <person name="Submissions S."/>
        </authorList>
    </citation>
    <scope>NUCLEOTIDE SEQUENCE [LARGE SCALE GENOMIC DNA]</scope>
    <source>
        <strain evidence="2">SP</strain>
    </source>
</reference>
<dbReference type="InterPro" id="IPR015064">
    <property type="entry name" value="Sda"/>
</dbReference>
<organism evidence="1 2">
    <name type="scientific">Evansella caseinilytica</name>
    <dbReference type="NCBI Taxonomy" id="1503961"/>
    <lineage>
        <taxon>Bacteria</taxon>
        <taxon>Bacillati</taxon>
        <taxon>Bacillota</taxon>
        <taxon>Bacilli</taxon>
        <taxon>Bacillales</taxon>
        <taxon>Bacillaceae</taxon>
        <taxon>Evansella</taxon>
    </lineage>
</organism>
<gene>
    <name evidence="1" type="ORF">SAMN05421736_102126</name>
</gene>
<dbReference type="Pfam" id="PF08970">
    <property type="entry name" value="Sda"/>
    <property type="match status" value="1"/>
</dbReference>
<proteinExistence type="predicted"/>
<keyword evidence="2" id="KW-1185">Reference proteome</keyword>